<keyword evidence="1" id="KW-0472">Membrane</keyword>
<dbReference type="eggNOG" id="ENOG502TFX2">
    <property type="taxonomic scope" value="Eukaryota"/>
</dbReference>
<name>A0A1I7SQE1_BURXY</name>
<evidence type="ECO:0000313" key="4">
    <source>
        <dbReference type="Proteomes" id="UP000659654"/>
    </source>
</evidence>
<sequence>MPQANAAGITGAMQEHLVFELGNCFFGAVLPLYVIFLVITRTKDQGVKVYRKMLITNAAIDLFYTLSTLMSFPTIVFSSTRLIPVMTNPLMPREASWFFFMIQTFFIYLSVMILPIQFIYRYRVASSKAHTISTIVVPLAFAAVYNAAHTLLLLYTFQSPNEEYDRILSDMGVESGGKYVVGDVVSIAASI</sequence>
<gene>
    <name evidence="2" type="ORF">BXYJ_LOCUS7283</name>
</gene>
<keyword evidence="1" id="KW-0812">Transmembrane</keyword>
<dbReference type="EMBL" id="CAJFCV020000003">
    <property type="protein sequence ID" value="CAG9109773.1"/>
    <property type="molecule type" value="Genomic_DNA"/>
</dbReference>
<dbReference type="Proteomes" id="UP000582659">
    <property type="component" value="Unassembled WGS sequence"/>
</dbReference>
<accession>A0A1I7SQE1</accession>
<keyword evidence="4" id="KW-1185">Reference proteome</keyword>
<dbReference type="AlphaFoldDB" id="A0A1I7SQE1"/>
<keyword evidence="1" id="KW-1133">Transmembrane helix</keyword>
<evidence type="ECO:0000313" key="5">
    <source>
        <dbReference type="WBParaSite" id="BXY_1525100.1"/>
    </source>
</evidence>
<dbReference type="Pfam" id="PF10326">
    <property type="entry name" value="7TM_GPCR_Str"/>
    <property type="match status" value="1"/>
</dbReference>
<protein>
    <submittedName>
        <fullName evidence="2">(pine wood nematode) hypothetical protein</fullName>
    </submittedName>
</protein>
<dbReference type="SUPFAM" id="SSF81321">
    <property type="entry name" value="Family A G protein-coupled receptor-like"/>
    <property type="match status" value="1"/>
</dbReference>
<dbReference type="EMBL" id="CAJFDI010000003">
    <property type="protein sequence ID" value="CAD5222315.1"/>
    <property type="molecule type" value="Genomic_DNA"/>
</dbReference>
<feature type="transmembrane region" description="Helical" evidence="1">
    <location>
        <begin position="132"/>
        <end position="155"/>
    </location>
</feature>
<reference evidence="5" key="1">
    <citation type="submission" date="2016-11" db="UniProtKB">
        <authorList>
            <consortium name="WormBaseParasite"/>
        </authorList>
    </citation>
    <scope>IDENTIFICATION</scope>
</reference>
<evidence type="ECO:0000313" key="3">
    <source>
        <dbReference type="Proteomes" id="UP000095284"/>
    </source>
</evidence>
<feature type="transmembrane region" description="Helical" evidence="1">
    <location>
        <begin position="54"/>
        <end position="77"/>
    </location>
</feature>
<proteinExistence type="predicted"/>
<reference evidence="2" key="2">
    <citation type="submission" date="2020-09" db="EMBL/GenBank/DDBJ databases">
        <authorList>
            <person name="Kikuchi T."/>
        </authorList>
    </citation>
    <scope>NUCLEOTIDE SEQUENCE</scope>
    <source>
        <strain evidence="2">Ka4C1</strain>
    </source>
</reference>
<dbReference type="OrthoDB" id="5792434at2759"/>
<dbReference type="Proteomes" id="UP000659654">
    <property type="component" value="Unassembled WGS sequence"/>
</dbReference>
<feature type="transmembrane region" description="Helical" evidence="1">
    <location>
        <begin position="25"/>
        <end position="42"/>
    </location>
</feature>
<dbReference type="InterPro" id="IPR019428">
    <property type="entry name" value="7TM_GPCR_serpentine_rcpt_Str"/>
</dbReference>
<feature type="transmembrane region" description="Helical" evidence="1">
    <location>
        <begin position="97"/>
        <end position="120"/>
    </location>
</feature>
<evidence type="ECO:0000313" key="2">
    <source>
        <dbReference type="EMBL" id="CAD5222315.1"/>
    </source>
</evidence>
<dbReference type="Proteomes" id="UP000095284">
    <property type="component" value="Unplaced"/>
</dbReference>
<evidence type="ECO:0000256" key="1">
    <source>
        <dbReference type="SAM" id="Phobius"/>
    </source>
</evidence>
<organism evidence="3 5">
    <name type="scientific">Bursaphelenchus xylophilus</name>
    <name type="common">Pinewood nematode worm</name>
    <name type="synonym">Aphelenchoides xylophilus</name>
    <dbReference type="NCBI Taxonomy" id="6326"/>
    <lineage>
        <taxon>Eukaryota</taxon>
        <taxon>Metazoa</taxon>
        <taxon>Ecdysozoa</taxon>
        <taxon>Nematoda</taxon>
        <taxon>Chromadorea</taxon>
        <taxon>Rhabditida</taxon>
        <taxon>Tylenchina</taxon>
        <taxon>Tylenchomorpha</taxon>
        <taxon>Aphelenchoidea</taxon>
        <taxon>Aphelenchoididae</taxon>
        <taxon>Bursaphelenchus</taxon>
    </lineage>
</organism>
<dbReference type="WBParaSite" id="BXY_1525100.1">
    <property type="protein sequence ID" value="BXY_1525100.1"/>
    <property type="gene ID" value="BXY_1525100"/>
</dbReference>